<evidence type="ECO:0000256" key="4">
    <source>
        <dbReference type="ARBA" id="ARBA00022801"/>
    </source>
</evidence>
<sequence length="197" mass="21076">MYFLLHPFPATAPGQGGQRQYRGENRPRRTQCGARGVSNWAVISLGHRFRGDDGVGPYVLDRLRPYIEPAVPCIESGGDLMNLLEMWRDRCVCLVDAVDASDLEIGAIVRCDGLSASVLPSHCTSSSHGFSLKEALDLGRLVQAMPLRLDIYGICGGHFAISAGLSAAVQATADIVAQEILALINTHNGGAPCTSTR</sequence>
<gene>
    <name evidence="5" type="ORF">FDY93_13740</name>
</gene>
<organism evidence="5 6">
    <name type="scientific">Microbulbifer harenosus</name>
    <dbReference type="NCBI Taxonomy" id="2576840"/>
    <lineage>
        <taxon>Bacteria</taxon>
        <taxon>Pseudomonadati</taxon>
        <taxon>Pseudomonadota</taxon>
        <taxon>Gammaproteobacteria</taxon>
        <taxon>Cellvibrionales</taxon>
        <taxon>Microbulbiferaceae</taxon>
        <taxon>Microbulbifer</taxon>
    </lineage>
</organism>
<evidence type="ECO:0000313" key="6">
    <source>
        <dbReference type="Proteomes" id="UP000306791"/>
    </source>
</evidence>
<evidence type="ECO:0000256" key="2">
    <source>
        <dbReference type="ARBA" id="ARBA00022670"/>
    </source>
</evidence>
<evidence type="ECO:0000313" key="5">
    <source>
        <dbReference type="EMBL" id="TLM76436.1"/>
    </source>
</evidence>
<keyword evidence="2 5" id="KW-0645">Protease</keyword>
<dbReference type="Proteomes" id="UP000306791">
    <property type="component" value="Unassembled WGS sequence"/>
</dbReference>
<keyword evidence="4" id="KW-0378">Hydrolase</keyword>
<dbReference type="SUPFAM" id="SSF53163">
    <property type="entry name" value="HybD-like"/>
    <property type="match status" value="1"/>
</dbReference>
<keyword evidence="3" id="KW-0064">Aspartyl protease</keyword>
<dbReference type="InterPro" id="IPR023430">
    <property type="entry name" value="Pept_HybD-like_dom_sf"/>
</dbReference>
<reference evidence="5 6" key="1">
    <citation type="submission" date="2019-05" db="EMBL/GenBank/DDBJ databases">
        <title>Microbulbifer harenosus sp. nov., an alginate-degrading bacterium isolated from coastal sand.</title>
        <authorList>
            <person name="Huang H."/>
            <person name="Mo K."/>
            <person name="Bao S."/>
        </authorList>
    </citation>
    <scope>NUCLEOTIDE SEQUENCE [LARGE SCALE GENOMIC DNA]</scope>
    <source>
        <strain evidence="5 6">HB161719</strain>
    </source>
</reference>
<evidence type="ECO:0000256" key="3">
    <source>
        <dbReference type="ARBA" id="ARBA00022750"/>
    </source>
</evidence>
<dbReference type="PANTHER" id="PTHR30302">
    <property type="entry name" value="HYDROGENASE 1 MATURATION PROTEASE"/>
    <property type="match status" value="1"/>
</dbReference>
<dbReference type="GO" id="GO:0006508">
    <property type="term" value="P:proteolysis"/>
    <property type="evidence" value="ECO:0007669"/>
    <property type="project" value="UniProtKB-KW"/>
</dbReference>
<proteinExistence type="inferred from homology"/>
<keyword evidence="6" id="KW-1185">Reference proteome</keyword>
<dbReference type="NCBIfam" id="TIGR00072">
    <property type="entry name" value="hydrog_prot"/>
    <property type="match status" value="1"/>
</dbReference>
<name>A0ABY2UFQ4_9GAMM</name>
<dbReference type="Gene3D" id="3.40.50.1450">
    <property type="entry name" value="HybD-like"/>
    <property type="match status" value="1"/>
</dbReference>
<protein>
    <submittedName>
        <fullName evidence="5">Hydrogenase maturation protease</fullName>
    </submittedName>
</protein>
<comment type="caution">
    <text evidence="5">The sequence shown here is derived from an EMBL/GenBank/DDBJ whole genome shotgun (WGS) entry which is preliminary data.</text>
</comment>
<dbReference type="GO" id="GO:0008233">
    <property type="term" value="F:peptidase activity"/>
    <property type="evidence" value="ECO:0007669"/>
    <property type="project" value="UniProtKB-KW"/>
</dbReference>
<dbReference type="CDD" id="cd00518">
    <property type="entry name" value="H2MP"/>
    <property type="match status" value="1"/>
</dbReference>
<dbReference type="EMBL" id="VANI01000014">
    <property type="protein sequence ID" value="TLM76436.1"/>
    <property type="molecule type" value="Genomic_DNA"/>
</dbReference>
<accession>A0ABY2UFQ4</accession>
<dbReference type="InterPro" id="IPR000671">
    <property type="entry name" value="Peptidase_A31"/>
</dbReference>
<evidence type="ECO:0000256" key="1">
    <source>
        <dbReference type="ARBA" id="ARBA00006814"/>
    </source>
</evidence>
<dbReference type="PANTHER" id="PTHR30302:SF1">
    <property type="entry name" value="HYDROGENASE 2 MATURATION PROTEASE"/>
    <property type="match status" value="1"/>
</dbReference>
<comment type="similarity">
    <text evidence="1">Belongs to the peptidase A31 family.</text>
</comment>